<dbReference type="GO" id="GO:0005634">
    <property type="term" value="C:nucleus"/>
    <property type="evidence" value="ECO:0007669"/>
    <property type="project" value="UniProtKB-SubCell"/>
</dbReference>
<dbReference type="RefSeq" id="XP_023090226.1">
    <property type="nucleotide sequence ID" value="XM_023235185.1"/>
</dbReference>
<keyword evidence="2" id="KW-0749">Sporulation</keyword>
<sequence>MSASTFPDASLTRDPQRHYLQSPYYFMCCSLFDPSDDVPVPVPPSTALTGTLVSSLHRLKDVDNNGTLTPVGVVAVKLAELTGLDGGFFVFGDLSVKVEGDFRLKFTLFEMRKDMVTHIKSIISDRFTGKIAPRSFSAKIVGTDEPQCLPQRAFLSRGR</sequence>
<dbReference type="GeneID" id="10100011"/>
<evidence type="ECO:0000256" key="2">
    <source>
        <dbReference type="ARBA" id="ARBA00022969"/>
    </source>
</evidence>
<evidence type="ECO:0000256" key="5">
    <source>
        <dbReference type="ARBA" id="ARBA00023242"/>
    </source>
</evidence>
<dbReference type="AlphaFoldDB" id="Q2UJP9"/>
<protein>
    <submittedName>
        <fullName evidence="7">DNA, SC003</fullName>
    </submittedName>
</protein>
<accession>Q2UJP9</accession>
<evidence type="ECO:0000256" key="4">
    <source>
        <dbReference type="ARBA" id="ARBA00023163"/>
    </source>
</evidence>
<dbReference type="GO" id="GO:0030435">
    <property type="term" value="P:sporulation resulting in formation of a cellular spore"/>
    <property type="evidence" value="ECO:0007669"/>
    <property type="project" value="UniProtKB-KW"/>
</dbReference>
<dbReference type="Proteomes" id="UP000006564">
    <property type="component" value="Chromosome 2"/>
</dbReference>
<dbReference type="PANTHER" id="PTHR33572:SF18">
    <property type="entry name" value="SPORE DEVELOPMENT REGULATOR VOSA"/>
    <property type="match status" value="1"/>
</dbReference>
<evidence type="ECO:0000256" key="1">
    <source>
        <dbReference type="ARBA" id="ARBA00004123"/>
    </source>
</evidence>
<dbReference type="Gene3D" id="2.60.40.3960">
    <property type="entry name" value="Velvet domain"/>
    <property type="match status" value="1"/>
</dbReference>
<reference evidence="7 8" key="1">
    <citation type="journal article" date="2005" name="Nature">
        <title>Genome sequencing and analysis of Aspergillus oryzae.</title>
        <authorList>
            <person name="Machida M."/>
            <person name="Asai K."/>
            <person name="Sano M."/>
            <person name="Tanaka T."/>
            <person name="Kumagai T."/>
            <person name="Terai G."/>
            <person name="Kusumoto K."/>
            <person name="Arima T."/>
            <person name="Akita O."/>
            <person name="Kashiwagi Y."/>
            <person name="Abe K."/>
            <person name="Gomi K."/>
            <person name="Horiuchi H."/>
            <person name="Kitamoto K."/>
            <person name="Kobayashi T."/>
            <person name="Takeuchi M."/>
            <person name="Denning D.W."/>
            <person name="Galagan J.E."/>
            <person name="Nierman W.C."/>
            <person name="Yu J."/>
            <person name="Archer D.B."/>
            <person name="Bennett J.W."/>
            <person name="Bhatnagar D."/>
            <person name="Cleveland T.E."/>
            <person name="Fedorova N.D."/>
            <person name="Gotoh O."/>
            <person name="Horikawa H."/>
            <person name="Hosoyama A."/>
            <person name="Ichinomiya M."/>
            <person name="Igarashi R."/>
            <person name="Iwashita K."/>
            <person name="Juvvadi P.R."/>
            <person name="Kato M."/>
            <person name="Kato Y."/>
            <person name="Kin T."/>
            <person name="Kokubun A."/>
            <person name="Maeda H."/>
            <person name="Maeyama N."/>
            <person name="Maruyama J."/>
            <person name="Nagasaki H."/>
            <person name="Nakajima T."/>
            <person name="Oda K."/>
            <person name="Okada K."/>
            <person name="Paulsen I."/>
            <person name="Sakamoto K."/>
            <person name="Sawano T."/>
            <person name="Takahashi M."/>
            <person name="Takase K."/>
            <person name="Terabayashi Y."/>
            <person name="Wortman J."/>
            <person name="Yamada O."/>
            <person name="Yamagata Y."/>
            <person name="Anazawa H."/>
            <person name="Hata Y."/>
            <person name="Koide Y."/>
            <person name="Komori T."/>
            <person name="Koyama Y."/>
            <person name="Minetoki T."/>
            <person name="Suharnan S."/>
            <person name="Tanaka A."/>
            <person name="Isono K."/>
            <person name="Kuhara S."/>
            <person name="Ogasawara N."/>
            <person name="Kikuchi H."/>
        </authorList>
    </citation>
    <scope>NUCLEOTIDE SEQUENCE [LARGE SCALE GENOMIC DNA]</scope>
    <source>
        <strain evidence="8">ATCC 42149 / RIB 40</strain>
    </source>
</reference>
<keyword evidence="4" id="KW-0804">Transcription</keyword>
<keyword evidence="5" id="KW-0539">Nucleus</keyword>
<comment type="subcellular location">
    <subcellularLocation>
        <location evidence="1">Nucleus</location>
    </subcellularLocation>
</comment>
<keyword evidence="8" id="KW-1185">Reference proteome</keyword>
<dbReference type="EMBL" id="BA000050">
    <property type="protein sequence ID" value="BAE58216.1"/>
    <property type="molecule type" value="Genomic_DNA"/>
</dbReference>
<dbReference type="PROSITE" id="PS51821">
    <property type="entry name" value="VELVET"/>
    <property type="match status" value="1"/>
</dbReference>
<organism evidence="7 8">
    <name type="scientific">Aspergillus oryzae (strain ATCC 42149 / RIB 40)</name>
    <name type="common">Yellow koji mold</name>
    <dbReference type="NCBI Taxonomy" id="510516"/>
    <lineage>
        <taxon>Eukaryota</taxon>
        <taxon>Fungi</taxon>
        <taxon>Dikarya</taxon>
        <taxon>Ascomycota</taxon>
        <taxon>Pezizomycotina</taxon>
        <taxon>Eurotiomycetes</taxon>
        <taxon>Eurotiomycetidae</taxon>
        <taxon>Eurotiales</taxon>
        <taxon>Aspergillaceae</taxon>
        <taxon>Aspergillus</taxon>
        <taxon>Aspergillus subgen. Circumdati</taxon>
    </lineage>
</organism>
<dbReference type="EMBL" id="AP007155">
    <property type="protein sequence ID" value="BAE58216.1"/>
    <property type="molecule type" value="Genomic_DNA"/>
</dbReference>
<dbReference type="KEGG" id="aor:AO090003001124"/>
<evidence type="ECO:0000313" key="8">
    <source>
        <dbReference type="Proteomes" id="UP000006564"/>
    </source>
</evidence>
<dbReference type="HOGENOM" id="CLU_1660347_0_0_1"/>
<evidence type="ECO:0000313" key="7">
    <source>
        <dbReference type="EMBL" id="BAE58216.1"/>
    </source>
</evidence>
<dbReference type="InterPro" id="IPR037525">
    <property type="entry name" value="Velvet_dom"/>
</dbReference>
<dbReference type="InterPro" id="IPR038491">
    <property type="entry name" value="Velvet_dom_sf"/>
</dbReference>
<feature type="domain" description="Velvet" evidence="6">
    <location>
        <begin position="1"/>
        <end position="159"/>
    </location>
</feature>
<keyword evidence="3" id="KW-0805">Transcription regulation</keyword>
<proteinExistence type="predicted"/>
<name>Q2UJP9_ASPOR</name>
<dbReference type="InterPro" id="IPR021740">
    <property type="entry name" value="Velvet"/>
</dbReference>
<dbReference type="Pfam" id="PF11754">
    <property type="entry name" value="Velvet"/>
    <property type="match status" value="1"/>
</dbReference>
<evidence type="ECO:0000256" key="3">
    <source>
        <dbReference type="ARBA" id="ARBA00023015"/>
    </source>
</evidence>
<dbReference type="PANTHER" id="PTHR33572">
    <property type="entry name" value="SPORE DEVELOPMENT REGULATOR VOSA"/>
    <property type="match status" value="1"/>
</dbReference>
<gene>
    <name evidence="7" type="ORF">AO090003001124</name>
</gene>
<evidence type="ECO:0000259" key="6">
    <source>
        <dbReference type="PROSITE" id="PS51821"/>
    </source>
</evidence>